<dbReference type="Pfam" id="PF01370">
    <property type="entry name" value="Epimerase"/>
    <property type="match status" value="1"/>
</dbReference>
<feature type="domain" description="NAD-dependent epimerase/dehydratase" evidence="4">
    <location>
        <begin position="4"/>
        <end position="178"/>
    </location>
</feature>
<dbReference type="Gene3D" id="3.40.50.720">
    <property type="entry name" value="NAD(P)-binding Rossmann-like Domain"/>
    <property type="match status" value="1"/>
</dbReference>
<evidence type="ECO:0000256" key="2">
    <source>
        <dbReference type="ARBA" id="ARBA00023002"/>
    </source>
</evidence>
<evidence type="ECO:0000259" key="4">
    <source>
        <dbReference type="Pfam" id="PF01370"/>
    </source>
</evidence>
<dbReference type="Proteomes" id="UP000093925">
    <property type="component" value="Unassembled WGS sequence"/>
</dbReference>
<dbReference type="PANTHER" id="PTHR43103:SF5">
    <property type="entry name" value="4-EPIMERASE, PUTATIVE (AFU_ORTHOLOGUE AFUA_7G00360)-RELATED"/>
    <property type="match status" value="1"/>
</dbReference>
<sequence>MVKVLVTGAFGLVGTQTVVQLHQRGAAVVATDLCTPGNQKAARRLPGSVDVRWADLTDRAQVEGLLAAVAPQVIVHLAAVIPTASYLNSALAQRVNVDATRSMLAAAEHLPDRPRFVYASSVAVHGSRNPHRNELLRADSPLQPVESYGGQKLEAERLVRVSQLDWVVLRLGAVVSTRLRSLPISADVLFLEWSAPSDGRINTVDARDAGSAFAAAATSDISGEIFMIGGDESHRQLQGEMGPAMAAAMGLVDCYPVGRLGNPNDDSAWFVCDWMDTARAQEALGFQNHSWPSVLAEIRARVGRWRFLLAALRPIVRLILKRRMPYRGLPGVYADPWTLASRRWPGVQLEITT</sequence>
<dbReference type="EMBL" id="LZLM01000014">
    <property type="protein sequence ID" value="OBJ89934.1"/>
    <property type="molecule type" value="Genomic_DNA"/>
</dbReference>
<comment type="similarity">
    <text evidence="1">Belongs to the NAD(P)-dependent epimerase/dehydratase family.</text>
</comment>
<dbReference type="OrthoDB" id="4373834at2"/>
<keyword evidence="2" id="KW-0560">Oxidoreductase</keyword>
<protein>
    <submittedName>
        <fullName evidence="5">Oxidoreductase</fullName>
    </submittedName>
</protein>
<comment type="caution">
    <text evidence="5">The sequence shown here is derived from an EMBL/GenBank/DDBJ whole genome shotgun (WGS) entry which is preliminary data.</text>
</comment>
<name>A0A1A3KZR2_MYCAS</name>
<dbReference type="SUPFAM" id="SSF51735">
    <property type="entry name" value="NAD(P)-binding Rossmann-fold domains"/>
    <property type="match status" value="1"/>
</dbReference>
<evidence type="ECO:0000313" key="5">
    <source>
        <dbReference type="EMBL" id="OBJ89934.1"/>
    </source>
</evidence>
<evidence type="ECO:0000256" key="1">
    <source>
        <dbReference type="ARBA" id="ARBA00007637"/>
    </source>
</evidence>
<evidence type="ECO:0000313" key="6">
    <source>
        <dbReference type="Proteomes" id="UP000093925"/>
    </source>
</evidence>
<dbReference type="InterPro" id="IPR036291">
    <property type="entry name" value="NAD(P)-bd_dom_sf"/>
</dbReference>
<dbReference type="InterPro" id="IPR001509">
    <property type="entry name" value="Epimerase_deHydtase"/>
</dbReference>
<dbReference type="GO" id="GO:0016491">
    <property type="term" value="F:oxidoreductase activity"/>
    <property type="evidence" value="ECO:0007669"/>
    <property type="project" value="UniProtKB-KW"/>
</dbReference>
<evidence type="ECO:0000256" key="3">
    <source>
        <dbReference type="ARBA" id="ARBA00023027"/>
    </source>
</evidence>
<keyword evidence="3" id="KW-0520">NAD</keyword>
<dbReference type="PANTHER" id="PTHR43103">
    <property type="entry name" value="NUCLEOSIDE-DIPHOSPHATE-SUGAR EPIMERASE"/>
    <property type="match status" value="1"/>
</dbReference>
<organism evidence="5 6">
    <name type="scientific">Mycobacterium asiaticum</name>
    <dbReference type="NCBI Taxonomy" id="1790"/>
    <lineage>
        <taxon>Bacteria</taxon>
        <taxon>Bacillati</taxon>
        <taxon>Actinomycetota</taxon>
        <taxon>Actinomycetes</taxon>
        <taxon>Mycobacteriales</taxon>
        <taxon>Mycobacteriaceae</taxon>
        <taxon>Mycobacterium</taxon>
    </lineage>
</organism>
<accession>A0A1A3KZR2</accession>
<dbReference type="AlphaFoldDB" id="A0A1A3KZR2"/>
<reference evidence="5 6" key="1">
    <citation type="submission" date="2016-06" db="EMBL/GenBank/DDBJ databases">
        <authorList>
            <person name="Kjaerup R.B."/>
            <person name="Dalgaard T.S."/>
            <person name="Juul-Madsen H.R."/>
        </authorList>
    </citation>
    <scope>NUCLEOTIDE SEQUENCE [LARGE SCALE GENOMIC DNA]</scope>
    <source>
        <strain evidence="5 6">1276495.2</strain>
    </source>
</reference>
<gene>
    <name evidence="5" type="ORF">A5640_25380</name>
</gene>
<proteinExistence type="inferred from homology"/>